<dbReference type="Proteomes" id="UP000198635">
    <property type="component" value="Unassembled WGS sequence"/>
</dbReference>
<dbReference type="GO" id="GO:0016787">
    <property type="term" value="F:hydrolase activity"/>
    <property type="evidence" value="ECO:0007669"/>
    <property type="project" value="UniProtKB-KW"/>
</dbReference>
<accession>A0A1I3R2E7</accession>
<keyword evidence="1" id="KW-0145">Chemotaxis</keyword>
<dbReference type="SUPFAM" id="SSF103039">
    <property type="entry name" value="CheC-like"/>
    <property type="match status" value="1"/>
</dbReference>
<sequence>MRNSSSIDISEYQYDVLRELINIGVGNAAGVLNQMVNSHVTLQVPEILVLSHAELASQPSTCDWGKGVAINIAFGGAFEGVTALVFSSQSASNLVSLLVGQEDFCLDMDSLRIGTLQEVGNIVLNGVMGSIANMLSEHIDYMPPDYFEDDIIKVLPTGDREDRIIIFIRANFLITEHLVEGEVFIFFNSTTLQALLEKIDAKLGMI</sequence>
<dbReference type="RefSeq" id="WP_245751027.1">
    <property type="nucleotide sequence ID" value="NZ_FORX01000003.1"/>
</dbReference>
<dbReference type="GO" id="GO:0006935">
    <property type="term" value="P:chemotaxis"/>
    <property type="evidence" value="ECO:0007669"/>
    <property type="project" value="UniProtKB-KW"/>
</dbReference>
<reference evidence="4" key="1">
    <citation type="submission" date="2016-10" db="EMBL/GenBank/DDBJ databases">
        <authorList>
            <person name="Varghese N."/>
            <person name="Submissions S."/>
        </authorList>
    </citation>
    <scope>NUCLEOTIDE SEQUENCE [LARGE SCALE GENOMIC DNA]</scope>
    <source>
        <strain evidence="4">DSM 5918</strain>
    </source>
</reference>
<dbReference type="InterPro" id="IPR028976">
    <property type="entry name" value="CheC-like_sf"/>
</dbReference>
<keyword evidence="2" id="KW-0378">Hydrolase</keyword>
<proteinExistence type="predicted"/>
<dbReference type="InterPro" id="IPR050992">
    <property type="entry name" value="CheZ_family_phosphatases"/>
</dbReference>
<dbReference type="CDD" id="cd17910">
    <property type="entry name" value="CheC_ClassII"/>
    <property type="match status" value="1"/>
</dbReference>
<dbReference type="EMBL" id="FORX01000003">
    <property type="protein sequence ID" value="SFJ40753.1"/>
    <property type="molecule type" value="Genomic_DNA"/>
</dbReference>
<name>A0A1I3R2E7_9BACT</name>
<evidence type="ECO:0000256" key="2">
    <source>
        <dbReference type="ARBA" id="ARBA00022801"/>
    </source>
</evidence>
<dbReference type="PANTHER" id="PTHR43693:SF1">
    <property type="entry name" value="PROTEIN PHOSPHATASE CHEZ"/>
    <property type="match status" value="1"/>
</dbReference>
<keyword evidence="4" id="KW-1185">Reference proteome</keyword>
<evidence type="ECO:0000256" key="1">
    <source>
        <dbReference type="ARBA" id="ARBA00022500"/>
    </source>
</evidence>
<evidence type="ECO:0000313" key="4">
    <source>
        <dbReference type="Proteomes" id="UP000198635"/>
    </source>
</evidence>
<dbReference type="STRING" id="52560.SAMN04488082_10311"/>
<dbReference type="Gene3D" id="3.40.1550.10">
    <property type="entry name" value="CheC-like"/>
    <property type="match status" value="1"/>
</dbReference>
<dbReference type="PANTHER" id="PTHR43693">
    <property type="entry name" value="PROTEIN PHOSPHATASE CHEZ"/>
    <property type="match status" value="1"/>
</dbReference>
<dbReference type="AlphaFoldDB" id="A0A1I3R2E7"/>
<organism evidence="3 4">
    <name type="scientific">Desulfomicrobium apsheronum</name>
    <dbReference type="NCBI Taxonomy" id="52560"/>
    <lineage>
        <taxon>Bacteria</taxon>
        <taxon>Pseudomonadati</taxon>
        <taxon>Thermodesulfobacteriota</taxon>
        <taxon>Desulfovibrionia</taxon>
        <taxon>Desulfovibrionales</taxon>
        <taxon>Desulfomicrobiaceae</taxon>
        <taxon>Desulfomicrobium</taxon>
    </lineage>
</organism>
<gene>
    <name evidence="3" type="ORF">SAMN04488082_10311</name>
</gene>
<evidence type="ECO:0000313" key="3">
    <source>
        <dbReference type="EMBL" id="SFJ40753.1"/>
    </source>
</evidence>
<protein>
    <submittedName>
        <fullName evidence="3">Chemotaxis protein CheC</fullName>
    </submittedName>
</protein>